<proteinExistence type="predicted"/>
<dbReference type="InterPro" id="IPR044204">
    <property type="entry name" value="IWS1/2"/>
</dbReference>
<evidence type="ECO:0000313" key="2">
    <source>
        <dbReference type="Proteomes" id="UP000029120"/>
    </source>
</evidence>
<organism evidence="1 2">
    <name type="scientific">Arabis alpina</name>
    <name type="common">Alpine rock-cress</name>
    <dbReference type="NCBI Taxonomy" id="50452"/>
    <lineage>
        <taxon>Eukaryota</taxon>
        <taxon>Viridiplantae</taxon>
        <taxon>Streptophyta</taxon>
        <taxon>Embryophyta</taxon>
        <taxon>Tracheophyta</taxon>
        <taxon>Spermatophyta</taxon>
        <taxon>Magnoliopsida</taxon>
        <taxon>eudicotyledons</taxon>
        <taxon>Gunneridae</taxon>
        <taxon>Pentapetalae</taxon>
        <taxon>rosids</taxon>
        <taxon>malvids</taxon>
        <taxon>Brassicales</taxon>
        <taxon>Brassicaceae</taxon>
        <taxon>Arabideae</taxon>
        <taxon>Arabis</taxon>
    </lineage>
</organism>
<reference evidence="2" key="1">
    <citation type="journal article" date="2015" name="Nat. Plants">
        <title>Genome expansion of Arabis alpina linked with retrotransposition and reduced symmetric DNA methylation.</title>
        <authorList>
            <person name="Willing E.M."/>
            <person name="Rawat V."/>
            <person name="Mandakova T."/>
            <person name="Maumus F."/>
            <person name="James G.V."/>
            <person name="Nordstroem K.J."/>
            <person name="Becker C."/>
            <person name="Warthmann N."/>
            <person name="Chica C."/>
            <person name="Szarzynska B."/>
            <person name="Zytnicki M."/>
            <person name="Albani M.C."/>
            <person name="Kiefer C."/>
            <person name="Bergonzi S."/>
            <person name="Castaings L."/>
            <person name="Mateos J.L."/>
            <person name="Berns M.C."/>
            <person name="Bujdoso N."/>
            <person name="Piofczyk T."/>
            <person name="de Lorenzo L."/>
            <person name="Barrero-Sicilia C."/>
            <person name="Mateos I."/>
            <person name="Piednoel M."/>
            <person name="Hagmann J."/>
            <person name="Chen-Min-Tao R."/>
            <person name="Iglesias-Fernandez R."/>
            <person name="Schuster S.C."/>
            <person name="Alonso-Blanco C."/>
            <person name="Roudier F."/>
            <person name="Carbonero P."/>
            <person name="Paz-Ares J."/>
            <person name="Davis S.J."/>
            <person name="Pecinka A."/>
            <person name="Quesneville H."/>
            <person name="Colot V."/>
            <person name="Lysak M.A."/>
            <person name="Weigel D."/>
            <person name="Coupland G."/>
            <person name="Schneeberger K."/>
        </authorList>
    </citation>
    <scope>NUCLEOTIDE SEQUENCE [LARGE SCALE GENOMIC DNA]</scope>
    <source>
        <strain evidence="2">cv. Pajares</strain>
    </source>
</reference>
<sequence>MVKEKRPKKDEEMENLFRSMRKKSKVEKTVQEIAMQVEEVMASLEIAVGDDVELNKQGKPAISKLIKLPLLSDSLSKKQLQAIFLDHGVLSLLKNWLEPLPDGSLPNINVRAAVLKILNDLPVDLDQECIREQMEKSSLGKKLTLRAQQKANKDTGRAEVPRAMSTDFTIRPPKKFCNRKLEALVKFQMDDNYIHDNIMKKLKEKKALRRKGMQAMKVSTTQAYYGDIKLLI</sequence>
<dbReference type="AlphaFoldDB" id="A0A087GFB8"/>
<keyword evidence="2" id="KW-1185">Reference proteome</keyword>
<dbReference type="GO" id="GO:0032784">
    <property type="term" value="P:regulation of DNA-templated transcription elongation"/>
    <property type="evidence" value="ECO:0007669"/>
    <property type="project" value="InterPro"/>
</dbReference>
<gene>
    <name evidence="1" type="ordered locus">AALP_Aa7g013600</name>
</gene>
<name>A0A087GFB8_ARAAL</name>
<evidence type="ECO:0008006" key="3">
    <source>
        <dbReference type="Google" id="ProtNLM"/>
    </source>
</evidence>
<dbReference type="InterPro" id="IPR035441">
    <property type="entry name" value="TFIIS/LEDGF_dom_sf"/>
</dbReference>
<dbReference type="GO" id="GO:0009742">
    <property type="term" value="P:brassinosteroid mediated signaling pathway"/>
    <property type="evidence" value="ECO:0007669"/>
    <property type="project" value="InterPro"/>
</dbReference>
<evidence type="ECO:0000313" key="1">
    <source>
        <dbReference type="EMBL" id="KFK28570.1"/>
    </source>
</evidence>
<dbReference type="Proteomes" id="UP000029120">
    <property type="component" value="Chromosome 7"/>
</dbReference>
<dbReference type="Gene3D" id="1.20.930.10">
    <property type="entry name" value="Conserved domain common to transcription factors TFIIS, elongin A, CRSP70"/>
    <property type="match status" value="1"/>
</dbReference>
<dbReference type="Gramene" id="KFK28570">
    <property type="protein sequence ID" value="KFK28570"/>
    <property type="gene ID" value="AALP_AA7G013600"/>
</dbReference>
<protein>
    <recommendedName>
        <fullName evidence="3">TFIIS N-terminal domain-containing protein</fullName>
    </recommendedName>
</protein>
<dbReference type="EMBL" id="CM002875">
    <property type="protein sequence ID" value="KFK28570.1"/>
    <property type="molecule type" value="Genomic_DNA"/>
</dbReference>
<accession>A0A087GFB8</accession>
<dbReference type="PANTHER" id="PTHR47350">
    <property type="entry name" value="PROTEIN IWS1 HOMOLOG 1"/>
    <property type="match status" value="1"/>
</dbReference>
<dbReference type="PANTHER" id="PTHR47350:SF5">
    <property type="entry name" value="PROTEIN IWS1 HOMOLOG 2"/>
    <property type="match status" value="1"/>
</dbReference>